<protein>
    <submittedName>
        <fullName evidence="2">Flagellum-associated coiled-coil domain-containing protein 1</fullName>
    </submittedName>
</protein>
<dbReference type="PANTHER" id="PTHR21707">
    <property type="entry name" value="FLAGELLUM-ASSOCIATED COILED-COIL DOMAIN-CONTAINING PROTEIN 1"/>
    <property type="match status" value="1"/>
</dbReference>
<keyword evidence="1" id="KW-0175">Coiled coil</keyword>
<evidence type="ECO:0000256" key="1">
    <source>
        <dbReference type="SAM" id="Coils"/>
    </source>
</evidence>
<dbReference type="AlphaFoldDB" id="A0A8T1TE03"/>
<organism evidence="2 3">
    <name type="scientific">Chelydra serpentina</name>
    <name type="common">Snapping turtle</name>
    <name type="synonym">Testudo serpentina</name>
    <dbReference type="NCBI Taxonomy" id="8475"/>
    <lineage>
        <taxon>Eukaryota</taxon>
        <taxon>Metazoa</taxon>
        <taxon>Chordata</taxon>
        <taxon>Craniata</taxon>
        <taxon>Vertebrata</taxon>
        <taxon>Euteleostomi</taxon>
        <taxon>Archelosauria</taxon>
        <taxon>Testudinata</taxon>
        <taxon>Testudines</taxon>
        <taxon>Cryptodira</taxon>
        <taxon>Durocryptodira</taxon>
        <taxon>Americhelydia</taxon>
        <taxon>Chelydroidea</taxon>
        <taxon>Chelydridae</taxon>
        <taxon>Chelydra</taxon>
    </lineage>
</organism>
<sequence length="415" mass="49020">MSHSHFLYCACWDPWNMRGKRLIKTMPGLPNQRARSSSIGMILKNQNSFLLAIKPPSTSKGILPNRKYGYRLRSREPPDASGEFIEISPGYTLTRSKEHLSVTLGEEFFERKRTTEEPAPPFVPRSPVKLETEDVITDLEEQIAELTDMMEQLRRDHQASRKLLEKDMEEKCNEMQQEHENKIRELQEAHCAELQALQVQNKKELRTERASAQEKMEGMQKEYKYLKNAFRMYQDSVSDEMEEKWLRRQAEWKKSERTEREKALLQQKQELMKKFEMEREQLKKSSQSDNSTTNKLYQQEKEEYIKQHQEDVEQIKELQNIKESLEADLKEKEQILKALTTTMQNTQGELKREKSNLLELEKNIQQKISAVELKHQLNITSLSDENAVLRRKLITKSEEAFNERIRQRSQLSGLL</sequence>
<dbReference type="InterPro" id="IPR026674">
    <property type="entry name" value="FLACC1"/>
</dbReference>
<dbReference type="EMBL" id="JAHGAV010000014">
    <property type="protein sequence ID" value="KAG6939004.1"/>
    <property type="molecule type" value="Genomic_DNA"/>
</dbReference>
<dbReference type="PANTHER" id="PTHR21707:SF42">
    <property type="entry name" value="FLAGELLUM-ASSOCIATED COILED-COIL DOMAIN-CONTAINING PROTEIN 1"/>
    <property type="match status" value="1"/>
</dbReference>
<reference evidence="2 3" key="1">
    <citation type="journal article" date="2020" name="G3 (Bethesda)">
        <title>Draft Genome of the Common Snapping Turtle, Chelydra serpentina, a Model for Phenotypic Plasticity in Reptiles.</title>
        <authorList>
            <person name="Das D."/>
            <person name="Singh S.K."/>
            <person name="Bierstedt J."/>
            <person name="Erickson A."/>
            <person name="Galli G.L.J."/>
            <person name="Crossley D.A. 2nd"/>
            <person name="Rhen T."/>
        </authorList>
    </citation>
    <scope>NUCLEOTIDE SEQUENCE [LARGE SCALE GENOMIC DNA]</scope>
    <source>
        <strain evidence="2">KW</strain>
    </source>
</reference>
<accession>A0A8T1TE03</accession>
<dbReference type="Proteomes" id="UP000765507">
    <property type="component" value="Unassembled WGS sequence"/>
</dbReference>
<evidence type="ECO:0000313" key="2">
    <source>
        <dbReference type="EMBL" id="KAG6939004.1"/>
    </source>
</evidence>
<keyword evidence="3" id="KW-1185">Reference proteome</keyword>
<proteinExistence type="predicted"/>
<gene>
    <name evidence="2" type="ORF">G0U57_003794</name>
</gene>
<comment type="caution">
    <text evidence="2">The sequence shown here is derived from an EMBL/GenBank/DDBJ whole genome shotgun (WGS) entry which is preliminary data.</text>
</comment>
<name>A0A8T1TE03_CHESE</name>
<dbReference type="GO" id="GO:0005737">
    <property type="term" value="C:cytoplasm"/>
    <property type="evidence" value="ECO:0007669"/>
    <property type="project" value="TreeGrafter"/>
</dbReference>
<feature type="coiled-coil region" evidence="1">
    <location>
        <begin position="261"/>
        <end position="370"/>
    </location>
</feature>
<feature type="coiled-coil region" evidence="1">
    <location>
        <begin position="129"/>
        <end position="229"/>
    </location>
</feature>
<dbReference type="OrthoDB" id="6114029at2759"/>
<evidence type="ECO:0000313" key="3">
    <source>
        <dbReference type="Proteomes" id="UP000765507"/>
    </source>
</evidence>